<keyword evidence="3" id="KW-0964">Secreted</keyword>
<comment type="subcellular location">
    <subcellularLocation>
        <location evidence="1">Secreted</location>
    </subcellularLocation>
</comment>
<evidence type="ECO:0000256" key="2">
    <source>
        <dbReference type="ARBA" id="ARBA00010701"/>
    </source>
</evidence>
<dbReference type="AlphaFoldDB" id="A0A9J6BBG1"/>
<sequence>MLEKRIFLFLALLTITNADERLRFIFYQEPTKTVEYNFNTFHNILTDPYFNRNLHTVLFHYGAGQNLNTPQVYDLVNSYAVNRNFNYVVIHYLNPDTTVATSNVNELAEGIATALIGIFDRGYSSGYMDLLGFALGAQIQARASRRVQARTNHRHVIGRLTGLDPWALGPINSITIGSLSSADAQWVESIHTEGSQRGDLESNGHVSFFVNGGIAQPMCNQALPTARWDCSHVFALSVWAESVRAYSPVFPSLQCSTWEQFIAGACNNNNLAHMGRLNSESILRGRFFLTTNMQAPWSRNQAQP</sequence>
<evidence type="ECO:0000256" key="4">
    <source>
        <dbReference type="RuleBase" id="RU004262"/>
    </source>
</evidence>
<dbReference type="PANTHER" id="PTHR11610:SF173">
    <property type="entry name" value="LIPASE DOMAIN-CONTAINING PROTEIN-RELATED"/>
    <property type="match status" value="1"/>
</dbReference>
<organism evidence="7 8">
    <name type="scientific">Polypedilum vanderplanki</name>
    <name type="common">Sleeping chironomid midge</name>
    <dbReference type="NCBI Taxonomy" id="319348"/>
    <lineage>
        <taxon>Eukaryota</taxon>
        <taxon>Metazoa</taxon>
        <taxon>Ecdysozoa</taxon>
        <taxon>Arthropoda</taxon>
        <taxon>Hexapoda</taxon>
        <taxon>Insecta</taxon>
        <taxon>Pterygota</taxon>
        <taxon>Neoptera</taxon>
        <taxon>Endopterygota</taxon>
        <taxon>Diptera</taxon>
        <taxon>Nematocera</taxon>
        <taxon>Chironomoidea</taxon>
        <taxon>Chironomidae</taxon>
        <taxon>Chironominae</taxon>
        <taxon>Polypedilum</taxon>
        <taxon>Polypedilum</taxon>
    </lineage>
</organism>
<feature type="chain" id="PRO_5039917217" description="Lipase domain-containing protein" evidence="5">
    <location>
        <begin position="19"/>
        <end position="304"/>
    </location>
</feature>
<keyword evidence="8" id="KW-1185">Reference proteome</keyword>
<dbReference type="EMBL" id="JADBJN010000004">
    <property type="protein sequence ID" value="KAG5666904.1"/>
    <property type="molecule type" value="Genomic_DNA"/>
</dbReference>
<dbReference type="SUPFAM" id="SSF53474">
    <property type="entry name" value="alpha/beta-Hydrolases"/>
    <property type="match status" value="1"/>
</dbReference>
<evidence type="ECO:0000313" key="7">
    <source>
        <dbReference type="EMBL" id="KAG5666904.1"/>
    </source>
</evidence>
<dbReference type="InterPro" id="IPR000734">
    <property type="entry name" value="TAG_lipase"/>
</dbReference>
<dbReference type="GO" id="GO:0016298">
    <property type="term" value="F:lipase activity"/>
    <property type="evidence" value="ECO:0007669"/>
    <property type="project" value="InterPro"/>
</dbReference>
<dbReference type="InterPro" id="IPR029058">
    <property type="entry name" value="AB_hydrolase_fold"/>
</dbReference>
<dbReference type="Gene3D" id="3.40.50.1820">
    <property type="entry name" value="alpha/beta hydrolase"/>
    <property type="match status" value="1"/>
</dbReference>
<evidence type="ECO:0000259" key="6">
    <source>
        <dbReference type="Pfam" id="PF00151"/>
    </source>
</evidence>
<feature type="domain" description="Lipase" evidence="6">
    <location>
        <begin position="20"/>
        <end position="297"/>
    </location>
</feature>
<keyword evidence="5" id="KW-0732">Signal</keyword>
<evidence type="ECO:0000256" key="3">
    <source>
        <dbReference type="ARBA" id="ARBA00022525"/>
    </source>
</evidence>
<dbReference type="GO" id="GO:0016042">
    <property type="term" value="P:lipid catabolic process"/>
    <property type="evidence" value="ECO:0007669"/>
    <property type="project" value="TreeGrafter"/>
</dbReference>
<protein>
    <recommendedName>
        <fullName evidence="6">Lipase domain-containing protein</fullName>
    </recommendedName>
</protein>
<evidence type="ECO:0000256" key="1">
    <source>
        <dbReference type="ARBA" id="ARBA00004613"/>
    </source>
</evidence>
<dbReference type="GO" id="GO:0005615">
    <property type="term" value="C:extracellular space"/>
    <property type="evidence" value="ECO:0007669"/>
    <property type="project" value="TreeGrafter"/>
</dbReference>
<dbReference type="GO" id="GO:0017171">
    <property type="term" value="F:serine hydrolase activity"/>
    <property type="evidence" value="ECO:0007669"/>
    <property type="project" value="TreeGrafter"/>
</dbReference>
<dbReference type="Proteomes" id="UP001107558">
    <property type="component" value="Chromosome 4"/>
</dbReference>
<dbReference type="PANTHER" id="PTHR11610">
    <property type="entry name" value="LIPASE"/>
    <property type="match status" value="1"/>
</dbReference>
<gene>
    <name evidence="7" type="ORF">PVAND_014911</name>
</gene>
<accession>A0A9J6BBG1</accession>
<reference evidence="7" key="1">
    <citation type="submission" date="2021-03" db="EMBL/GenBank/DDBJ databases">
        <title>Chromosome level genome of the anhydrobiotic midge Polypedilum vanderplanki.</title>
        <authorList>
            <person name="Yoshida Y."/>
            <person name="Kikawada T."/>
            <person name="Gusev O."/>
        </authorList>
    </citation>
    <scope>NUCLEOTIDE SEQUENCE</scope>
    <source>
        <strain evidence="7">NIAS01</strain>
        <tissue evidence="7">Whole body or cell culture</tissue>
    </source>
</reference>
<comment type="caution">
    <text evidence="7">The sequence shown here is derived from an EMBL/GenBank/DDBJ whole genome shotgun (WGS) entry which is preliminary data.</text>
</comment>
<evidence type="ECO:0000256" key="5">
    <source>
        <dbReference type="SAM" id="SignalP"/>
    </source>
</evidence>
<name>A0A9J6BBG1_POLVA</name>
<dbReference type="Pfam" id="PF00151">
    <property type="entry name" value="Lipase"/>
    <property type="match status" value="1"/>
</dbReference>
<dbReference type="InterPro" id="IPR013818">
    <property type="entry name" value="Lipase"/>
</dbReference>
<feature type="signal peptide" evidence="5">
    <location>
        <begin position="1"/>
        <end position="18"/>
    </location>
</feature>
<proteinExistence type="inferred from homology"/>
<dbReference type="OrthoDB" id="6422033at2759"/>
<evidence type="ECO:0000313" key="8">
    <source>
        <dbReference type="Proteomes" id="UP001107558"/>
    </source>
</evidence>
<comment type="similarity">
    <text evidence="2 4">Belongs to the AB hydrolase superfamily. Lipase family.</text>
</comment>